<dbReference type="Proteomes" id="UP000198790">
    <property type="component" value="Unassembled WGS sequence"/>
</dbReference>
<dbReference type="AlphaFoldDB" id="A0A1I1C669"/>
<organism evidence="1 2">
    <name type="scientific">Algoriphagus aquimarinus</name>
    <dbReference type="NCBI Taxonomy" id="237018"/>
    <lineage>
        <taxon>Bacteria</taxon>
        <taxon>Pseudomonadati</taxon>
        <taxon>Bacteroidota</taxon>
        <taxon>Cytophagia</taxon>
        <taxon>Cytophagales</taxon>
        <taxon>Cyclobacteriaceae</taxon>
        <taxon>Algoriphagus</taxon>
    </lineage>
</organism>
<dbReference type="OrthoDB" id="1121837at2"/>
<protein>
    <recommendedName>
        <fullName evidence="3">DUF4286 family protein</fullName>
    </recommendedName>
</protein>
<dbReference type="InterPro" id="IPR025563">
    <property type="entry name" value="DUF4286"/>
</dbReference>
<dbReference type="RefSeq" id="WP_092901074.1">
    <property type="nucleotide sequence ID" value="NZ_CAXBKE010000002.1"/>
</dbReference>
<name>A0A1I1C669_9BACT</name>
<reference evidence="1 2" key="1">
    <citation type="submission" date="2016-10" db="EMBL/GenBank/DDBJ databases">
        <authorList>
            <person name="de Groot N.N."/>
        </authorList>
    </citation>
    <scope>NUCLEOTIDE SEQUENCE [LARGE SCALE GENOMIC DNA]</scope>
    <source>
        <strain evidence="1 2">DSM 23399</strain>
    </source>
</reference>
<dbReference type="EMBL" id="FOKK01000023">
    <property type="protein sequence ID" value="SFB57907.1"/>
    <property type="molecule type" value="Genomic_DNA"/>
</dbReference>
<keyword evidence="2" id="KW-1185">Reference proteome</keyword>
<dbReference type="STRING" id="237018.SAMN04489723_1233"/>
<dbReference type="Pfam" id="PF14114">
    <property type="entry name" value="DUF4286"/>
    <property type="match status" value="1"/>
</dbReference>
<evidence type="ECO:0000313" key="1">
    <source>
        <dbReference type="EMBL" id="SFB57907.1"/>
    </source>
</evidence>
<evidence type="ECO:0008006" key="3">
    <source>
        <dbReference type="Google" id="ProtNLM"/>
    </source>
</evidence>
<gene>
    <name evidence="1" type="ORF">SAMN04489723_1233</name>
</gene>
<evidence type="ECO:0000313" key="2">
    <source>
        <dbReference type="Proteomes" id="UP000198790"/>
    </source>
</evidence>
<proteinExistence type="predicted"/>
<accession>A0A1I1C669</accession>
<sequence length="101" mass="11961">MILYNITFTVSNEIEEDFVQWMKSTHIPDIFATGLFVEHKFFRLLNSPDDNVTNYSVQFFAENTKKLIEYESRFATALRYETQARYGEKAIPFRTLMESVD</sequence>